<gene>
    <name evidence="2" type="ORF">H8K32_10355</name>
</gene>
<evidence type="ECO:0000313" key="2">
    <source>
        <dbReference type="EMBL" id="MBC3862501.1"/>
    </source>
</evidence>
<dbReference type="EMBL" id="JACOFV010000008">
    <property type="protein sequence ID" value="MBC3862501.1"/>
    <property type="molecule type" value="Genomic_DNA"/>
</dbReference>
<evidence type="ECO:0000259" key="1">
    <source>
        <dbReference type="Pfam" id="PF01909"/>
    </source>
</evidence>
<dbReference type="Pfam" id="PF01909">
    <property type="entry name" value="NTP_transf_2"/>
    <property type="match status" value="1"/>
</dbReference>
<protein>
    <submittedName>
        <fullName evidence="2">Nucleotidyltransferase domain-containing protein</fullName>
    </submittedName>
</protein>
<dbReference type="CDD" id="cd05403">
    <property type="entry name" value="NT_KNTase_like"/>
    <property type="match status" value="1"/>
</dbReference>
<organism evidence="2 3">
    <name type="scientific">Undibacterium jejuense</name>
    <dbReference type="NCBI Taxonomy" id="1344949"/>
    <lineage>
        <taxon>Bacteria</taxon>
        <taxon>Pseudomonadati</taxon>
        <taxon>Pseudomonadota</taxon>
        <taxon>Betaproteobacteria</taxon>
        <taxon>Burkholderiales</taxon>
        <taxon>Oxalobacteraceae</taxon>
        <taxon>Undibacterium</taxon>
    </lineage>
</organism>
<proteinExistence type="predicted"/>
<sequence>MSQQPDIDVTAEQWAIIASILQRHVPNDTVWAFGSRAKHTAKPYSDLDLVIESKAGLSLSLIAALEHDFSESDLPFKVDIADWATMSEGFRQLIDDDKVKVWQSFSLKRDE</sequence>
<dbReference type="InterPro" id="IPR043519">
    <property type="entry name" value="NT_sf"/>
</dbReference>
<dbReference type="AlphaFoldDB" id="A0A923HED6"/>
<dbReference type="RefSeq" id="WP_186912420.1">
    <property type="nucleotide sequence ID" value="NZ_JACOFV010000008.1"/>
</dbReference>
<dbReference type="Proteomes" id="UP000634011">
    <property type="component" value="Unassembled WGS sequence"/>
</dbReference>
<dbReference type="GO" id="GO:0016779">
    <property type="term" value="F:nucleotidyltransferase activity"/>
    <property type="evidence" value="ECO:0007669"/>
    <property type="project" value="InterPro"/>
</dbReference>
<evidence type="ECO:0000313" key="3">
    <source>
        <dbReference type="Proteomes" id="UP000634011"/>
    </source>
</evidence>
<keyword evidence="3" id="KW-1185">Reference proteome</keyword>
<name>A0A923HED6_9BURK</name>
<feature type="domain" description="Polymerase nucleotidyl transferase" evidence="1">
    <location>
        <begin position="17"/>
        <end position="90"/>
    </location>
</feature>
<dbReference type="Gene3D" id="3.30.460.10">
    <property type="entry name" value="Beta Polymerase, domain 2"/>
    <property type="match status" value="1"/>
</dbReference>
<dbReference type="InterPro" id="IPR002934">
    <property type="entry name" value="Polymerase_NTP_transf_dom"/>
</dbReference>
<accession>A0A923HED6</accession>
<comment type="caution">
    <text evidence="2">The sequence shown here is derived from an EMBL/GenBank/DDBJ whole genome shotgun (WGS) entry which is preliminary data.</text>
</comment>
<dbReference type="SUPFAM" id="SSF81301">
    <property type="entry name" value="Nucleotidyltransferase"/>
    <property type="match status" value="1"/>
</dbReference>
<reference evidence="2" key="1">
    <citation type="submission" date="2020-08" db="EMBL/GenBank/DDBJ databases">
        <title>Novel species isolated from subtropical streams in China.</title>
        <authorList>
            <person name="Lu H."/>
        </authorList>
    </citation>
    <scope>NUCLEOTIDE SEQUENCE</scope>
    <source>
        <strain evidence="2">KACC 12607</strain>
    </source>
</reference>